<accession>A0A6J4KUK3</accession>
<feature type="transmembrane region" description="Helical" evidence="2">
    <location>
        <begin position="67"/>
        <end position="90"/>
    </location>
</feature>
<dbReference type="InterPro" id="IPR045512">
    <property type="entry name" value="DUF6480"/>
</dbReference>
<evidence type="ECO:0000256" key="2">
    <source>
        <dbReference type="SAM" id="Phobius"/>
    </source>
</evidence>
<keyword evidence="2" id="KW-1133">Transmembrane helix</keyword>
<reference evidence="3" key="1">
    <citation type="submission" date="2020-02" db="EMBL/GenBank/DDBJ databases">
        <authorList>
            <person name="Meier V. D."/>
        </authorList>
    </citation>
    <scope>NUCLEOTIDE SEQUENCE</scope>
    <source>
        <strain evidence="3">AVDCRST_MAG16</strain>
    </source>
</reference>
<gene>
    <name evidence="3" type="ORF">AVDCRST_MAG16-515</name>
</gene>
<dbReference type="EMBL" id="CADCUE010000031">
    <property type="protein sequence ID" value="CAA9314377.1"/>
    <property type="molecule type" value="Genomic_DNA"/>
</dbReference>
<dbReference type="Pfam" id="PF20088">
    <property type="entry name" value="DUF6480"/>
    <property type="match status" value="1"/>
</dbReference>
<name>A0A6J4KUK3_9ACTN</name>
<organism evidence="3">
    <name type="scientific">uncultured Frankineae bacterium</name>
    <dbReference type="NCBI Taxonomy" id="437475"/>
    <lineage>
        <taxon>Bacteria</taxon>
        <taxon>Bacillati</taxon>
        <taxon>Actinomycetota</taxon>
        <taxon>Actinomycetes</taxon>
        <taxon>Frankiales</taxon>
        <taxon>environmental samples</taxon>
    </lineage>
</organism>
<protein>
    <submittedName>
        <fullName evidence="3">Uncharacterized protein</fullName>
    </submittedName>
</protein>
<dbReference type="AlphaFoldDB" id="A0A6J4KUK3"/>
<proteinExistence type="predicted"/>
<sequence>MTVPQDERAATSESGDPDPAVTAGLGRGSGVAPGDTPPNADQMSGAVGDDRKNTPNMGPVSGNRTPMIITLVVLGLFVLMTAVIVGASFIPS</sequence>
<evidence type="ECO:0000256" key="1">
    <source>
        <dbReference type="SAM" id="MobiDB-lite"/>
    </source>
</evidence>
<keyword evidence="2" id="KW-0812">Transmembrane</keyword>
<feature type="region of interest" description="Disordered" evidence="1">
    <location>
        <begin position="1"/>
        <end position="64"/>
    </location>
</feature>
<evidence type="ECO:0000313" key="3">
    <source>
        <dbReference type="EMBL" id="CAA9314377.1"/>
    </source>
</evidence>
<keyword evidence="2" id="KW-0472">Membrane</keyword>
<feature type="compositionally biased region" description="Basic and acidic residues" evidence="1">
    <location>
        <begin position="1"/>
        <end position="10"/>
    </location>
</feature>